<dbReference type="Proteomes" id="UP000663834">
    <property type="component" value="Unassembled WGS sequence"/>
</dbReference>
<dbReference type="EMBL" id="CAJOBJ010035861">
    <property type="protein sequence ID" value="CAF4299214.1"/>
    <property type="molecule type" value="Genomic_DNA"/>
</dbReference>
<dbReference type="Proteomes" id="UP000681720">
    <property type="component" value="Unassembled WGS sequence"/>
</dbReference>
<accession>A0A815YG11</accession>
<sequence>MALSGAERNRRYREKQKTAGLGDILKENDRKLPSLDELIIFSDGSASQFKQRFLFKNLSYLAKKFDVILSWHFFATSHGKG</sequence>
<dbReference type="PANTHER" id="PTHR46601:SF2">
    <property type="entry name" value="UBIQUITIN-LIKE PROTEASE FAMILY PROFILE DOMAIN-CONTAINING PROTEIN"/>
    <property type="match status" value="1"/>
</dbReference>
<reference evidence="1" key="1">
    <citation type="submission" date="2021-02" db="EMBL/GenBank/DDBJ databases">
        <authorList>
            <person name="Nowell W R."/>
        </authorList>
    </citation>
    <scope>NUCLEOTIDE SEQUENCE</scope>
</reference>
<gene>
    <name evidence="2" type="ORF">GIL414_LOCUS25765</name>
    <name evidence="1" type="ORF">KQP761_LOCUS19186</name>
</gene>
<dbReference type="PANTHER" id="PTHR46601">
    <property type="entry name" value="ULP_PROTEASE DOMAIN-CONTAINING PROTEIN"/>
    <property type="match status" value="1"/>
</dbReference>
<protein>
    <submittedName>
        <fullName evidence="1">Uncharacterized protein</fullName>
    </submittedName>
</protein>
<name>A0A815YG11_9BILA</name>
<dbReference type="OrthoDB" id="10062343at2759"/>
<evidence type="ECO:0000313" key="1">
    <source>
        <dbReference type="EMBL" id="CAF1571172.1"/>
    </source>
</evidence>
<evidence type="ECO:0000313" key="2">
    <source>
        <dbReference type="EMBL" id="CAF4299214.1"/>
    </source>
</evidence>
<comment type="caution">
    <text evidence="1">The sequence shown here is derived from an EMBL/GenBank/DDBJ whole genome shotgun (WGS) entry which is preliminary data.</text>
</comment>
<dbReference type="EMBL" id="CAJNOW010009838">
    <property type="protein sequence ID" value="CAF1571172.1"/>
    <property type="molecule type" value="Genomic_DNA"/>
</dbReference>
<proteinExistence type="predicted"/>
<organism evidence="1 3">
    <name type="scientific">Rotaria magnacalcarata</name>
    <dbReference type="NCBI Taxonomy" id="392030"/>
    <lineage>
        <taxon>Eukaryota</taxon>
        <taxon>Metazoa</taxon>
        <taxon>Spiralia</taxon>
        <taxon>Gnathifera</taxon>
        <taxon>Rotifera</taxon>
        <taxon>Eurotatoria</taxon>
        <taxon>Bdelloidea</taxon>
        <taxon>Philodinida</taxon>
        <taxon>Philodinidae</taxon>
        <taxon>Rotaria</taxon>
    </lineage>
</organism>
<dbReference type="AlphaFoldDB" id="A0A815YG11"/>
<evidence type="ECO:0000313" key="3">
    <source>
        <dbReference type="Proteomes" id="UP000663834"/>
    </source>
</evidence>